<dbReference type="WBParaSite" id="PSAMB.scaffold4973size24034.g25659.t1">
    <property type="protein sequence ID" value="PSAMB.scaffold4973size24034.g25659.t1"/>
    <property type="gene ID" value="PSAMB.scaffold4973size24034.g25659"/>
</dbReference>
<dbReference type="Proteomes" id="UP000887566">
    <property type="component" value="Unplaced"/>
</dbReference>
<dbReference type="GO" id="GO:0031625">
    <property type="term" value="F:ubiquitin protein ligase binding"/>
    <property type="evidence" value="ECO:0007669"/>
    <property type="project" value="TreeGrafter"/>
</dbReference>
<dbReference type="GO" id="GO:1990756">
    <property type="term" value="F:ubiquitin-like ligase-substrate adaptor activity"/>
    <property type="evidence" value="ECO:0007669"/>
    <property type="project" value="TreeGrafter"/>
</dbReference>
<dbReference type="Pfam" id="PF09737">
    <property type="entry name" value="Det1"/>
    <property type="match status" value="1"/>
</dbReference>
<dbReference type="GO" id="GO:0005634">
    <property type="term" value="C:nucleus"/>
    <property type="evidence" value="ECO:0007669"/>
    <property type="project" value="TreeGrafter"/>
</dbReference>
<dbReference type="GO" id="GO:0031461">
    <property type="term" value="C:cullin-RING ubiquitin ligase complex"/>
    <property type="evidence" value="ECO:0007669"/>
    <property type="project" value="TreeGrafter"/>
</dbReference>
<proteinExistence type="predicted"/>
<protein>
    <submittedName>
        <fullName evidence="2">DET1 homolog</fullName>
    </submittedName>
</protein>
<dbReference type="GO" id="GO:0016567">
    <property type="term" value="P:protein ubiquitination"/>
    <property type="evidence" value="ECO:0007669"/>
    <property type="project" value="TreeGrafter"/>
</dbReference>
<organism evidence="1 2">
    <name type="scientific">Plectus sambesii</name>
    <dbReference type="NCBI Taxonomy" id="2011161"/>
    <lineage>
        <taxon>Eukaryota</taxon>
        <taxon>Metazoa</taxon>
        <taxon>Ecdysozoa</taxon>
        <taxon>Nematoda</taxon>
        <taxon>Chromadorea</taxon>
        <taxon>Plectida</taxon>
        <taxon>Plectina</taxon>
        <taxon>Plectoidea</taxon>
        <taxon>Plectidae</taxon>
        <taxon>Plectus</taxon>
    </lineage>
</organism>
<dbReference type="PANTHER" id="PTHR13374">
    <property type="entry name" value="DET1 HOMOLOG DE-ETIOLATED-1 HOMOLOG"/>
    <property type="match status" value="1"/>
</dbReference>
<evidence type="ECO:0000313" key="2">
    <source>
        <dbReference type="WBParaSite" id="PSAMB.scaffold4973size24034.g25659.t1"/>
    </source>
</evidence>
<reference evidence="2" key="1">
    <citation type="submission" date="2022-11" db="UniProtKB">
        <authorList>
            <consortium name="WormBaseParasite"/>
        </authorList>
    </citation>
    <scope>IDENTIFICATION</scope>
</reference>
<name>A0A914WV84_9BILA</name>
<sequence>MTESPTCSRWPPKPPKVTSINLVDRLRLREVGNRRQGSHHLIGARDLYWSLYPRVTVVNVDKPPCFLRKFTPDGRYLIAFSSAQTSILVYEYRGVTAAGQLMSGSDVMLWQDDEEFGSIEARQNLFDTLFCLKHSITVLEPNAEALGPIGQLNRECSLFTADSRHLIVASSCLCSQTGDRFPGLLDFYQTNESLSPSVNLPVEDIRIFSVDIVNGRVCDEQRFKCDKIVLSHNQGLYLCERFLSVLSIQHQTIHIFQVEPELGRLIPLQQIGRFLFDDDEMLLRPYLVPASEPSPDTAHRFAPMVESVMTGLKHRVMSWLFRKARDTGIQSRFFQNFDHFRHLRLWKMQMVDSDIFLFRLASEDLITMKVDPNTQPTWYVMYNWKTTEVLGVYDCYSRELLDLYEKCTDQFRHPDGKVTFPCSTSSCHEAKSAHQRFKRTLDNAKGGCESETVRRVLSQLPLASQTFATTPYLDVSMFSYDDKLISQLERPKVAGDSYVRFFSRRTNRLAFQLQCGLGARGGTHSGARNLVAFIFHPTDPFAISVQRSSHRGEYTANFHLPANVPPST</sequence>
<dbReference type="InterPro" id="IPR019138">
    <property type="entry name" value="De-etiolated_protein_1_Det1"/>
</dbReference>
<dbReference type="PANTHER" id="PTHR13374:SF3">
    <property type="entry name" value="DET1 HOMOLOG"/>
    <property type="match status" value="1"/>
</dbReference>
<dbReference type="AlphaFoldDB" id="A0A914WV84"/>
<keyword evidence="1" id="KW-1185">Reference proteome</keyword>
<dbReference type="GO" id="GO:0032436">
    <property type="term" value="P:positive regulation of proteasomal ubiquitin-dependent protein catabolic process"/>
    <property type="evidence" value="ECO:0007669"/>
    <property type="project" value="TreeGrafter"/>
</dbReference>
<accession>A0A914WV84</accession>
<evidence type="ECO:0000313" key="1">
    <source>
        <dbReference type="Proteomes" id="UP000887566"/>
    </source>
</evidence>